<feature type="compositionally biased region" description="Basic and acidic residues" evidence="1">
    <location>
        <begin position="61"/>
        <end position="82"/>
    </location>
</feature>
<gene>
    <name evidence="2" type="ORF">BD311DRAFT_672495</name>
</gene>
<evidence type="ECO:0000313" key="2">
    <source>
        <dbReference type="EMBL" id="TBU24109.1"/>
    </source>
</evidence>
<accession>A0A4Q9MAK1</accession>
<organism evidence="2">
    <name type="scientific">Dichomitus squalens</name>
    <dbReference type="NCBI Taxonomy" id="114155"/>
    <lineage>
        <taxon>Eukaryota</taxon>
        <taxon>Fungi</taxon>
        <taxon>Dikarya</taxon>
        <taxon>Basidiomycota</taxon>
        <taxon>Agaricomycotina</taxon>
        <taxon>Agaricomycetes</taxon>
        <taxon>Polyporales</taxon>
        <taxon>Polyporaceae</taxon>
        <taxon>Dichomitus</taxon>
    </lineage>
</organism>
<proteinExistence type="predicted"/>
<reference evidence="2" key="1">
    <citation type="submission" date="2019-01" db="EMBL/GenBank/DDBJ databases">
        <title>Draft genome sequences of three monokaryotic isolates of the white-rot basidiomycete fungus Dichomitus squalens.</title>
        <authorList>
            <consortium name="DOE Joint Genome Institute"/>
            <person name="Lopez S.C."/>
            <person name="Andreopoulos B."/>
            <person name="Pangilinan J."/>
            <person name="Lipzen A."/>
            <person name="Riley R."/>
            <person name="Ahrendt S."/>
            <person name="Ng V."/>
            <person name="Barry K."/>
            <person name="Daum C."/>
            <person name="Grigoriev I.V."/>
            <person name="Hilden K.S."/>
            <person name="Makela M.R."/>
            <person name="de Vries R.P."/>
        </authorList>
    </citation>
    <scope>NUCLEOTIDE SEQUENCE [LARGE SCALE GENOMIC DNA]</scope>
    <source>
        <strain evidence="2">OM18370.1</strain>
    </source>
</reference>
<protein>
    <submittedName>
        <fullName evidence="2">Uncharacterized protein</fullName>
    </submittedName>
</protein>
<sequence length="236" mass="26101">MSRHSRPDTASCVPHPPALDSTRRTADASAAARIRGFRSSLARLPSDSPSAANLARCQPPPRRDRTNGRPWDDATRTPRDSNAKALASSSSTIALRPPYVPYLVHFERTAFSIAHVCAARIRRCAVVRTCSPSRRLANCIRTTARCREEPPCSYHATTQRKIVCISKEASRIRARSASAGLVTPRAHTSVASRGRKGPHSTYGRSPCEQKPSVIPRPYPWVRTLSEPAYRWPVDVR</sequence>
<feature type="region of interest" description="Disordered" evidence="1">
    <location>
        <begin position="183"/>
        <end position="209"/>
    </location>
</feature>
<evidence type="ECO:0000256" key="1">
    <source>
        <dbReference type="SAM" id="MobiDB-lite"/>
    </source>
</evidence>
<dbReference type="EMBL" id="ML143487">
    <property type="protein sequence ID" value="TBU24109.1"/>
    <property type="molecule type" value="Genomic_DNA"/>
</dbReference>
<feature type="region of interest" description="Disordered" evidence="1">
    <location>
        <begin position="1"/>
        <end position="88"/>
    </location>
</feature>
<dbReference type="Proteomes" id="UP000292957">
    <property type="component" value="Unassembled WGS sequence"/>
</dbReference>
<dbReference type="AlphaFoldDB" id="A0A4Q9MAK1"/>
<name>A0A4Q9MAK1_9APHY</name>